<name>A0A8E2B5L4_9APHY</name>
<evidence type="ECO:0000256" key="7">
    <source>
        <dbReference type="ARBA" id="ARBA00022982"/>
    </source>
</evidence>
<feature type="region of interest" description="Disordered" evidence="14">
    <location>
        <begin position="182"/>
        <end position="211"/>
    </location>
</feature>
<dbReference type="SUPFAM" id="SSF52343">
    <property type="entry name" value="Ferredoxin reductase-like, C-terminal NADP-linked domain"/>
    <property type="match status" value="1"/>
</dbReference>
<protein>
    <recommendedName>
        <fullName evidence="3">ferric-chelate reductase (NADPH)</fullName>
        <ecNumber evidence="3">1.16.1.9</ecNumber>
    </recommendedName>
</protein>
<evidence type="ECO:0000256" key="6">
    <source>
        <dbReference type="ARBA" id="ARBA00022692"/>
    </source>
</evidence>
<dbReference type="AlphaFoldDB" id="A0A8E2B5L4"/>
<feature type="compositionally biased region" description="Polar residues" evidence="14">
    <location>
        <begin position="184"/>
        <end position="207"/>
    </location>
</feature>
<evidence type="ECO:0000313" key="17">
    <source>
        <dbReference type="EMBL" id="OCH92445.1"/>
    </source>
</evidence>
<dbReference type="PANTHER" id="PTHR32361:SF9">
    <property type="entry name" value="FERRIC REDUCTASE TRANSMEMBRANE COMPONENT 3-RELATED"/>
    <property type="match status" value="1"/>
</dbReference>
<evidence type="ECO:0000256" key="9">
    <source>
        <dbReference type="ARBA" id="ARBA00023002"/>
    </source>
</evidence>
<dbReference type="GO" id="GO:0052851">
    <property type="term" value="F:ferric-chelate reductase (NADPH) activity"/>
    <property type="evidence" value="ECO:0007669"/>
    <property type="project" value="UniProtKB-EC"/>
</dbReference>
<sequence length="719" mass="76649">MPSVYAATSQAAAPAASHATTVSASASTAVSPANLLFNVDIFFLCLLAVALLLALPRLVIRYTHRSQWTDGLFLRHAQLPSSIPFPSALSRANTLVNPEPLSREKSLGHSKSISRSKSNAHARTHSRTHSRTHNRTFSRQRIPPVAPTPAYLMPALDSAPFGPETNIYDNDYATSDTHVDLARNGSSASSQAHLLRSNTAATVSSTHPSRRHSLPTHMPGFFSMIPSLSILLRPVPTFSISIGHAFLYAVYTATLLYAGLYKSNPFTDPVRAGWVAVSQLPVVIAFAVKNSILGAIGGWGYEMLNHFHQFAGRFFVLAVNAHALGYVYSWTAEGSFFSHLKSPAMLAGFVALLFTDVLFVFSLRLVRDRAYAFFKATHILGVAGLFAGMYVHTAPTRPYLYLGAALLLFSLLMRILKSRVATAHLYALPALNATRIEVRDVNAGWRAGMHVRVRVLGGVAGGAGMGVRGWESHPFTIASASKNPNGTGLVLIVKAAGDWTNRLYELARGAPAAGLSEKHVDAERQGPASVKMVVEGPYGGPGHAVLSSFSGVMLVAGGSGLTFALAAAEELVHAVRAGKSRVRCARLVWSVPDASHLAPMLPAFAALLAGATHTRTALHIDVFYTRASAESPALTLPPGMTLAPGRPPLPKLLGGTLDGTCALFRGGRERAGGALSGVFVGVCGPQSLGDEVGRAVMSLEKDRRERVGGVELHQEIFGW</sequence>
<evidence type="ECO:0000256" key="14">
    <source>
        <dbReference type="SAM" id="MobiDB-lite"/>
    </source>
</evidence>
<keyword evidence="12" id="KW-0325">Glycoprotein</keyword>
<feature type="transmembrane region" description="Helical" evidence="15">
    <location>
        <begin position="373"/>
        <end position="392"/>
    </location>
</feature>
<feature type="transmembrane region" description="Helical" evidence="15">
    <location>
        <begin position="313"/>
        <end position="332"/>
    </location>
</feature>
<dbReference type="GO" id="GO:0015677">
    <property type="term" value="P:copper ion import"/>
    <property type="evidence" value="ECO:0007669"/>
    <property type="project" value="TreeGrafter"/>
</dbReference>
<evidence type="ECO:0000256" key="15">
    <source>
        <dbReference type="SAM" id="Phobius"/>
    </source>
</evidence>
<feature type="transmembrane region" description="Helical" evidence="15">
    <location>
        <begin position="398"/>
        <end position="416"/>
    </location>
</feature>
<keyword evidence="18" id="KW-1185">Reference proteome</keyword>
<evidence type="ECO:0000256" key="5">
    <source>
        <dbReference type="ARBA" id="ARBA00022475"/>
    </source>
</evidence>
<dbReference type="InterPro" id="IPR013121">
    <property type="entry name" value="Fe_red_NAD-bd_6"/>
</dbReference>
<feature type="transmembrane region" description="Helical" evidence="15">
    <location>
        <begin position="280"/>
        <end position="301"/>
    </location>
</feature>
<comment type="catalytic activity">
    <reaction evidence="13">
        <text>2 a Fe(II)-siderophore + NADP(+) + H(+) = 2 a Fe(III)-siderophore + NADPH</text>
        <dbReference type="Rhea" id="RHEA:28795"/>
        <dbReference type="Rhea" id="RHEA-COMP:11342"/>
        <dbReference type="Rhea" id="RHEA-COMP:11344"/>
        <dbReference type="ChEBI" id="CHEBI:15378"/>
        <dbReference type="ChEBI" id="CHEBI:29033"/>
        <dbReference type="ChEBI" id="CHEBI:29034"/>
        <dbReference type="ChEBI" id="CHEBI:57783"/>
        <dbReference type="ChEBI" id="CHEBI:58349"/>
        <dbReference type="EC" id="1.16.1.9"/>
    </reaction>
</comment>
<comment type="subcellular location">
    <subcellularLocation>
        <location evidence="1">Cell membrane</location>
        <topology evidence="1">Multi-pass membrane protein</topology>
    </subcellularLocation>
</comment>
<feature type="transmembrane region" description="Helical" evidence="15">
    <location>
        <begin position="35"/>
        <end position="55"/>
    </location>
</feature>
<feature type="transmembrane region" description="Helical" evidence="15">
    <location>
        <begin position="344"/>
        <end position="366"/>
    </location>
</feature>
<dbReference type="InterPro" id="IPR051410">
    <property type="entry name" value="Ferric/Cupric_Reductase"/>
</dbReference>
<dbReference type="Pfam" id="PF08030">
    <property type="entry name" value="NAD_binding_6"/>
    <property type="match status" value="1"/>
</dbReference>
<evidence type="ECO:0000256" key="8">
    <source>
        <dbReference type="ARBA" id="ARBA00022989"/>
    </source>
</evidence>
<dbReference type="EMBL" id="KV722369">
    <property type="protein sequence ID" value="OCH92445.1"/>
    <property type="molecule type" value="Genomic_DNA"/>
</dbReference>
<comment type="similarity">
    <text evidence="2">Belongs to the ferric reductase (FRE) family.</text>
</comment>
<dbReference type="InterPro" id="IPR013112">
    <property type="entry name" value="FAD-bd_8"/>
</dbReference>
<keyword evidence="5" id="KW-1003">Cell membrane</keyword>
<keyword evidence="4" id="KW-0813">Transport</keyword>
<dbReference type="GO" id="GO:0006879">
    <property type="term" value="P:intracellular iron ion homeostasis"/>
    <property type="evidence" value="ECO:0007669"/>
    <property type="project" value="TreeGrafter"/>
</dbReference>
<evidence type="ECO:0000256" key="2">
    <source>
        <dbReference type="ARBA" id="ARBA00006278"/>
    </source>
</evidence>
<evidence type="ECO:0000256" key="3">
    <source>
        <dbReference type="ARBA" id="ARBA00012668"/>
    </source>
</evidence>
<evidence type="ECO:0000259" key="16">
    <source>
        <dbReference type="PROSITE" id="PS51384"/>
    </source>
</evidence>
<keyword evidence="10" id="KW-0406">Ion transport</keyword>
<evidence type="ECO:0000256" key="13">
    <source>
        <dbReference type="ARBA" id="ARBA00048483"/>
    </source>
</evidence>
<feature type="region of interest" description="Disordered" evidence="14">
    <location>
        <begin position="99"/>
        <end position="145"/>
    </location>
</feature>
<evidence type="ECO:0000313" key="18">
    <source>
        <dbReference type="Proteomes" id="UP000250043"/>
    </source>
</evidence>
<keyword evidence="11 15" id="KW-0472">Membrane</keyword>
<organism evidence="17 18">
    <name type="scientific">Obba rivulosa</name>
    <dbReference type="NCBI Taxonomy" id="1052685"/>
    <lineage>
        <taxon>Eukaryota</taxon>
        <taxon>Fungi</taxon>
        <taxon>Dikarya</taxon>
        <taxon>Basidiomycota</taxon>
        <taxon>Agaricomycotina</taxon>
        <taxon>Agaricomycetes</taxon>
        <taxon>Polyporales</taxon>
        <taxon>Gelatoporiaceae</taxon>
        <taxon>Obba</taxon>
    </lineage>
</organism>
<feature type="compositionally biased region" description="Basic residues" evidence="14">
    <location>
        <begin position="112"/>
        <end position="138"/>
    </location>
</feature>
<feature type="domain" description="FAD-binding FR-type" evidence="16">
    <location>
        <begin position="413"/>
        <end position="544"/>
    </location>
</feature>
<reference evidence="17 18" key="1">
    <citation type="submission" date="2016-07" db="EMBL/GenBank/DDBJ databases">
        <title>Draft genome of the white-rot fungus Obba rivulosa 3A-2.</title>
        <authorList>
            <consortium name="DOE Joint Genome Institute"/>
            <person name="Miettinen O."/>
            <person name="Riley R."/>
            <person name="Acob R."/>
            <person name="Barry K."/>
            <person name="Cullen D."/>
            <person name="De Vries R."/>
            <person name="Hainaut M."/>
            <person name="Hatakka A."/>
            <person name="Henrissat B."/>
            <person name="Hilden K."/>
            <person name="Kuo R."/>
            <person name="Labutti K."/>
            <person name="Lipzen A."/>
            <person name="Makela M.R."/>
            <person name="Sandor L."/>
            <person name="Spatafora J.W."/>
            <person name="Grigoriev I.V."/>
            <person name="Hibbett D.S."/>
        </authorList>
    </citation>
    <scope>NUCLEOTIDE SEQUENCE [LARGE SCALE GENOMIC DNA]</scope>
    <source>
        <strain evidence="17 18">3A-2</strain>
    </source>
</reference>
<evidence type="ECO:0000256" key="10">
    <source>
        <dbReference type="ARBA" id="ARBA00023065"/>
    </source>
</evidence>
<dbReference type="Pfam" id="PF01794">
    <property type="entry name" value="Ferric_reduct"/>
    <property type="match status" value="1"/>
</dbReference>
<dbReference type="EC" id="1.16.1.9" evidence="3"/>
<keyword evidence="8 15" id="KW-1133">Transmembrane helix</keyword>
<dbReference type="GO" id="GO:0005886">
    <property type="term" value="C:plasma membrane"/>
    <property type="evidence" value="ECO:0007669"/>
    <property type="project" value="UniProtKB-SubCell"/>
</dbReference>
<evidence type="ECO:0000256" key="11">
    <source>
        <dbReference type="ARBA" id="ARBA00023136"/>
    </source>
</evidence>
<dbReference type="InterPro" id="IPR013130">
    <property type="entry name" value="Fe3_Rdtase_TM_dom"/>
</dbReference>
<evidence type="ECO:0000256" key="1">
    <source>
        <dbReference type="ARBA" id="ARBA00004651"/>
    </source>
</evidence>
<dbReference type="InterPro" id="IPR017938">
    <property type="entry name" value="Riboflavin_synthase-like_b-brl"/>
</dbReference>
<keyword evidence="7" id="KW-0249">Electron transport</keyword>
<evidence type="ECO:0000256" key="12">
    <source>
        <dbReference type="ARBA" id="ARBA00023180"/>
    </source>
</evidence>
<proteinExistence type="inferred from homology"/>
<evidence type="ECO:0000256" key="4">
    <source>
        <dbReference type="ARBA" id="ARBA00022448"/>
    </source>
</evidence>
<dbReference type="Pfam" id="PF08022">
    <property type="entry name" value="FAD_binding_8"/>
    <property type="match status" value="1"/>
</dbReference>
<dbReference type="Gene3D" id="3.40.50.80">
    <property type="entry name" value="Nucleotide-binding domain of ferredoxin-NADP reductase (FNR) module"/>
    <property type="match status" value="1"/>
</dbReference>
<keyword evidence="6 15" id="KW-0812">Transmembrane</keyword>
<dbReference type="SUPFAM" id="SSF63380">
    <property type="entry name" value="Riboflavin synthase domain-like"/>
    <property type="match status" value="1"/>
</dbReference>
<dbReference type="CDD" id="cd06186">
    <property type="entry name" value="NOX_Duox_like_FAD_NADP"/>
    <property type="match status" value="1"/>
</dbReference>
<dbReference type="OrthoDB" id="17725at2759"/>
<feature type="transmembrane region" description="Helical" evidence="15">
    <location>
        <begin position="238"/>
        <end position="260"/>
    </location>
</feature>
<accession>A0A8E2B5L4</accession>
<dbReference type="InterPro" id="IPR039261">
    <property type="entry name" value="FNR_nucleotide-bd"/>
</dbReference>
<keyword evidence="9" id="KW-0560">Oxidoreductase</keyword>
<dbReference type="Proteomes" id="UP000250043">
    <property type="component" value="Unassembled WGS sequence"/>
</dbReference>
<dbReference type="InterPro" id="IPR017927">
    <property type="entry name" value="FAD-bd_FR_type"/>
</dbReference>
<dbReference type="SFLD" id="SFLDS00052">
    <property type="entry name" value="Ferric_Reductase_Domain"/>
    <property type="match status" value="1"/>
</dbReference>
<gene>
    <name evidence="17" type="ORF">OBBRIDRAFT_452440</name>
</gene>
<dbReference type="PROSITE" id="PS51384">
    <property type="entry name" value="FAD_FR"/>
    <property type="match status" value="1"/>
</dbReference>
<dbReference type="GO" id="GO:0006826">
    <property type="term" value="P:iron ion transport"/>
    <property type="evidence" value="ECO:0007669"/>
    <property type="project" value="TreeGrafter"/>
</dbReference>
<dbReference type="PANTHER" id="PTHR32361">
    <property type="entry name" value="FERRIC/CUPRIC REDUCTASE TRANSMEMBRANE COMPONENT"/>
    <property type="match status" value="1"/>
</dbReference>
<dbReference type="SFLD" id="SFLDG01168">
    <property type="entry name" value="Ferric_reductase_subgroup_(FRE"/>
    <property type="match status" value="1"/>
</dbReference>